<gene>
    <name evidence="1" type="ORF">SAMEA2273187_00939</name>
</gene>
<evidence type="ECO:0000313" key="2">
    <source>
        <dbReference type="Proteomes" id="UP000077295"/>
    </source>
</evidence>
<evidence type="ECO:0000313" key="1">
    <source>
        <dbReference type="EMBL" id="SAD74530.1"/>
    </source>
</evidence>
<comment type="caution">
    <text evidence="1">The sequence shown here is derived from an EMBL/GenBank/DDBJ whole genome shotgun (WGS) entry which is preliminary data.</text>
</comment>
<organism evidence="1 2">
    <name type="scientific">Enterobacter hormaechei</name>
    <dbReference type="NCBI Taxonomy" id="158836"/>
    <lineage>
        <taxon>Bacteria</taxon>
        <taxon>Pseudomonadati</taxon>
        <taxon>Pseudomonadota</taxon>
        <taxon>Gammaproteobacteria</taxon>
        <taxon>Enterobacterales</taxon>
        <taxon>Enterobacteriaceae</taxon>
        <taxon>Enterobacter</taxon>
        <taxon>Enterobacter cloacae complex</taxon>
    </lineage>
</organism>
<dbReference type="AlphaFoldDB" id="A0ABD7KTC6"/>
<accession>A0ABD7KTC6</accession>
<proteinExistence type="predicted"/>
<reference evidence="1 2" key="1">
    <citation type="submission" date="2016-03" db="EMBL/GenBank/DDBJ databases">
        <authorList>
            <consortium name="Pathogen Informatics"/>
        </authorList>
    </citation>
    <scope>NUCLEOTIDE SEQUENCE [LARGE SCALE GENOMIC DNA]</scope>
    <source>
        <strain evidence="2">e552</strain>
    </source>
</reference>
<sequence>MGPVTRRTIIFSTCLEGDTVECLNILFVFCIEGKMHSGCGGSSLC</sequence>
<protein>
    <submittedName>
        <fullName evidence="1">Uncharacterized protein</fullName>
    </submittedName>
</protein>
<name>A0ABD7KTC6_9ENTR</name>
<dbReference type="EMBL" id="FKEV01000002">
    <property type="protein sequence ID" value="SAD74530.1"/>
    <property type="molecule type" value="Genomic_DNA"/>
</dbReference>
<dbReference type="Proteomes" id="UP000077295">
    <property type="component" value="Unassembled WGS sequence"/>
</dbReference>